<evidence type="ECO:0000256" key="4">
    <source>
        <dbReference type="ARBA" id="ARBA00022603"/>
    </source>
</evidence>
<evidence type="ECO:0000256" key="7">
    <source>
        <dbReference type="ARBA" id="ARBA00023242"/>
    </source>
</evidence>
<dbReference type="Gene3D" id="2.170.270.10">
    <property type="entry name" value="SET domain"/>
    <property type="match status" value="1"/>
</dbReference>
<organism evidence="11 12">
    <name type="scientific">Fasciolopsis buskii</name>
    <dbReference type="NCBI Taxonomy" id="27845"/>
    <lineage>
        <taxon>Eukaryota</taxon>
        <taxon>Metazoa</taxon>
        <taxon>Spiralia</taxon>
        <taxon>Lophotrochozoa</taxon>
        <taxon>Platyhelminthes</taxon>
        <taxon>Trematoda</taxon>
        <taxon>Digenea</taxon>
        <taxon>Plagiorchiida</taxon>
        <taxon>Echinostomata</taxon>
        <taxon>Echinostomatoidea</taxon>
        <taxon>Fasciolidae</taxon>
        <taxon>Fasciolopsis</taxon>
    </lineage>
</organism>
<evidence type="ECO:0000313" key="12">
    <source>
        <dbReference type="Proteomes" id="UP000728185"/>
    </source>
</evidence>
<evidence type="ECO:0000256" key="3">
    <source>
        <dbReference type="ARBA" id="ARBA00022454"/>
    </source>
</evidence>
<dbReference type="InterPro" id="IPR046341">
    <property type="entry name" value="SET_dom_sf"/>
</dbReference>
<proteinExistence type="predicted"/>
<dbReference type="GO" id="GO:0042054">
    <property type="term" value="F:histone methyltransferase activity"/>
    <property type="evidence" value="ECO:0007669"/>
    <property type="project" value="InterPro"/>
</dbReference>
<dbReference type="InterPro" id="IPR001214">
    <property type="entry name" value="SET_dom"/>
</dbReference>
<dbReference type="PANTHER" id="PTHR22884">
    <property type="entry name" value="SET DOMAIN PROTEINS"/>
    <property type="match status" value="1"/>
</dbReference>
<gene>
    <name evidence="11" type="ORF">FBUS_10454</name>
</gene>
<reference evidence="11" key="1">
    <citation type="submission" date="2019-05" db="EMBL/GenBank/DDBJ databases">
        <title>Annotation for the trematode Fasciolopsis buski.</title>
        <authorList>
            <person name="Choi Y.-J."/>
        </authorList>
    </citation>
    <scope>NUCLEOTIDE SEQUENCE</scope>
    <source>
        <strain evidence="11">HT</strain>
        <tissue evidence="11">Whole worm</tissue>
    </source>
</reference>
<dbReference type="GO" id="GO:0032259">
    <property type="term" value="P:methylation"/>
    <property type="evidence" value="ECO:0007669"/>
    <property type="project" value="UniProtKB-KW"/>
</dbReference>
<feature type="domain" description="AWS" evidence="10">
    <location>
        <begin position="205"/>
        <end position="260"/>
    </location>
</feature>
<dbReference type="PROSITE" id="PS50280">
    <property type="entry name" value="SET"/>
    <property type="match status" value="1"/>
</dbReference>
<evidence type="ECO:0000256" key="5">
    <source>
        <dbReference type="ARBA" id="ARBA00022679"/>
    </source>
</evidence>
<dbReference type="InterPro" id="IPR000313">
    <property type="entry name" value="PWWP_dom"/>
</dbReference>
<evidence type="ECO:0000259" key="10">
    <source>
        <dbReference type="PROSITE" id="PS51215"/>
    </source>
</evidence>
<comment type="caution">
    <text evidence="11">The sequence shown here is derived from an EMBL/GenBank/DDBJ whole genome shotgun (WGS) entry which is preliminary data.</text>
</comment>
<evidence type="ECO:0000259" key="8">
    <source>
        <dbReference type="PROSITE" id="PS50280"/>
    </source>
</evidence>
<dbReference type="PROSITE" id="PS51215">
    <property type="entry name" value="AWS"/>
    <property type="match status" value="1"/>
</dbReference>
<dbReference type="Gene3D" id="2.30.30.140">
    <property type="match status" value="1"/>
</dbReference>
<accession>A0A8E0RTC6</accession>
<dbReference type="PROSITE" id="PS50812">
    <property type="entry name" value="PWWP"/>
    <property type="match status" value="1"/>
</dbReference>
<keyword evidence="3" id="KW-0158">Chromosome</keyword>
<comment type="subcellular location">
    <subcellularLocation>
        <location evidence="2">Chromosome</location>
    </subcellularLocation>
    <subcellularLocation>
        <location evidence="1">Nucleus</location>
    </subcellularLocation>
</comment>
<dbReference type="CDD" id="cd05838">
    <property type="entry name" value="PWWP_NSD_rpt2"/>
    <property type="match status" value="1"/>
</dbReference>
<dbReference type="Pfam" id="PF00855">
    <property type="entry name" value="PWWP"/>
    <property type="match status" value="1"/>
</dbReference>
<feature type="domain" description="SET" evidence="8">
    <location>
        <begin position="266"/>
        <end position="396"/>
    </location>
</feature>
<dbReference type="Pfam" id="PF00856">
    <property type="entry name" value="SET"/>
    <property type="match status" value="1"/>
</dbReference>
<dbReference type="SMART" id="SM00293">
    <property type="entry name" value="PWWP"/>
    <property type="match status" value="1"/>
</dbReference>
<evidence type="ECO:0000256" key="6">
    <source>
        <dbReference type="ARBA" id="ARBA00022691"/>
    </source>
</evidence>
<keyword evidence="4" id="KW-0489">Methyltransferase</keyword>
<keyword evidence="5" id="KW-0808">Transferase</keyword>
<sequence length="396" mass="44848">MRSTPNQKRAPNLSCETTLPSFIRRGVFPRYAQIVWAKIQHFRWWPCEIIHARNAPINILNMVHPEGTFPIHFLGSGEYQWIARGCVLPYETGLKTSATKDNRGTKSVERAFTRALQRAPRAHQLYANHVLKRQLPLSSMHAEPLPDEELLPPAAMDADLVIHRNLDEDLKTTATANIVLIESNLYHSDELMKRVQNDEASKIAVMGSCCTCKSSGDSDVSRRCTREAQCLNVMASVECTRQRCSFEDKDCGNRWFSKLSQKSEHDLFNVVRTVNRGYGVKTTVPFKENAFVMEFRGEVIDLDEANRRLIEALGPSALSGLNSSRKGYQPLSESYLIRLGPDRDLALDAGCRGNLARFINHSCEPNLTAECWVVDGFPRLGITFYTLIHYIHIRLV</sequence>
<name>A0A8E0RTC6_9TREM</name>
<dbReference type="Proteomes" id="UP000728185">
    <property type="component" value="Unassembled WGS sequence"/>
</dbReference>
<keyword evidence="6" id="KW-0949">S-adenosyl-L-methionine</keyword>
<dbReference type="SUPFAM" id="SSF63748">
    <property type="entry name" value="Tudor/PWWP/MBT"/>
    <property type="match status" value="1"/>
</dbReference>
<feature type="domain" description="PWWP" evidence="9">
    <location>
        <begin position="31"/>
        <end position="93"/>
    </location>
</feature>
<dbReference type="InterPro" id="IPR006560">
    <property type="entry name" value="AWS_dom"/>
</dbReference>
<evidence type="ECO:0000256" key="1">
    <source>
        <dbReference type="ARBA" id="ARBA00004123"/>
    </source>
</evidence>
<dbReference type="SMART" id="SM00317">
    <property type="entry name" value="SET"/>
    <property type="match status" value="1"/>
</dbReference>
<dbReference type="AlphaFoldDB" id="A0A8E0RTC6"/>
<dbReference type="InterPro" id="IPR050777">
    <property type="entry name" value="SET2_Histone-Lys_MeTrsfase"/>
</dbReference>
<dbReference type="OrthoDB" id="422362at2759"/>
<keyword evidence="12" id="KW-1185">Reference proteome</keyword>
<dbReference type="EMBL" id="LUCM01009086">
    <property type="protein sequence ID" value="KAA0187489.1"/>
    <property type="molecule type" value="Genomic_DNA"/>
</dbReference>
<dbReference type="GO" id="GO:0005634">
    <property type="term" value="C:nucleus"/>
    <property type="evidence" value="ECO:0007669"/>
    <property type="project" value="UniProtKB-SubCell"/>
</dbReference>
<protein>
    <submittedName>
        <fullName evidence="11">Putative set domain protein</fullName>
    </submittedName>
</protein>
<dbReference type="SUPFAM" id="SSF82199">
    <property type="entry name" value="SET domain"/>
    <property type="match status" value="1"/>
</dbReference>
<dbReference type="GO" id="GO:0005694">
    <property type="term" value="C:chromosome"/>
    <property type="evidence" value="ECO:0007669"/>
    <property type="project" value="UniProtKB-SubCell"/>
</dbReference>
<evidence type="ECO:0000259" key="9">
    <source>
        <dbReference type="PROSITE" id="PS50812"/>
    </source>
</evidence>
<evidence type="ECO:0000256" key="2">
    <source>
        <dbReference type="ARBA" id="ARBA00004286"/>
    </source>
</evidence>
<evidence type="ECO:0000313" key="11">
    <source>
        <dbReference type="EMBL" id="KAA0187489.1"/>
    </source>
</evidence>
<keyword evidence="7" id="KW-0539">Nucleus</keyword>